<evidence type="ECO:0000313" key="3">
    <source>
        <dbReference type="Proteomes" id="UP001274830"/>
    </source>
</evidence>
<comment type="caution">
    <text evidence="2">The sequence shown here is derived from an EMBL/GenBank/DDBJ whole genome shotgun (WGS) entry which is preliminary data.</text>
</comment>
<feature type="region of interest" description="Disordered" evidence="1">
    <location>
        <begin position="13"/>
        <end position="38"/>
    </location>
</feature>
<evidence type="ECO:0000256" key="1">
    <source>
        <dbReference type="SAM" id="MobiDB-lite"/>
    </source>
</evidence>
<name>A0AAE0WMA1_9PEZI</name>
<dbReference type="EMBL" id="JAUTXT010000020">
    <property type="protein sequence ID" value="KAK3674359.1"/>
    <property type="molecule type" value="Genomic_DNA"/>
</dbReference>
<evidence type="ECO:0000313" key="2">
    <source>
        <dbReference type="EMBL" id="KAK3674359.1"/>
    </source>
</evidence>
<dbReference type="Proteomes" id="UP001274830">
    <property type="component" value="Unassembled WGS sequence"/>
</dbReference>
<accession>A0AAE0WMA1</accession>
<gene>
    <name evidence="2" type="ORF">LTR78_005828</name>
</gene>
<sequence>MAAARVEIAIRGAPHNCNEDNEDASSDPQQTNPTRDMDLNGRSNAFEPWQTVSATEPTTSPYFSPIIREGYKRIAKAFTSGHACVQTIEEAVNGIRKLEHAMGKPERELALVTEWAQEDSRQEEEIVSYLFINHGALYCPRNFKSEVRNKDKAAMATTTPTPTLFGADTMKLMKAMTSTTLSTTVEDATIPAPHASPMLSLPHELRLKIYALALRHSETGIVAPNPTSEDAPHHIALLSSSKFWQPGYLIRAHSSLEDPLLPWQIPDYISQNGPSRRNPGVRLGLKIGKINNTSPTDHFLHCFSALDPVTGEEMAGVQMVVGHICTYRCLLQPALTQVNRQLRAESLPVFYGVNDFHHAMFQHTLPPNDRKSPSTSDSASNFDSDVWHKQVGGMPVVRFTNWWRGIGDTNLRLIRSFSLATSFRDGQSRRSMRVRQSLLRGEEEEEEEGEGTNWTIVEVVMGKTEYRLDCAGWSIDGMATTPPAPAASIAEAAKETAAERESRDDVFEVARGLFQGRLCAMTIEQAVESLEEEEGLNAEWKRVFAQ</sequence>
<protein>
    <submittedName>
        <fullName evidence="2">Uncharacterized protein</fullName>
    </submittedName>
</protein>
<proteinExistence type="predicted"/>
<dbReference type="AlphaFoldDB" id="A0AAE0WMA1"/>
<organism evidence="2 3">
    <name type="scientific">Recurvomyces mirabilis</name>
    <dbReference type="NCBI Taxonomy" id="574656"/>
    <lineage>
        <taxon>Eukaryota</taxon>
        <taxon>Fungi</taxon>
        <taxon>Dikarya</taxon>
        <taxon>Ascomycota</taxon>
        <taxon>Pezizomycotina</taxon>
        <taxon>Dothideomycetes</taxon>
        <taxon>Dothideomycetidae</taxon>
        <taxon>Mycosphaerellales</taxon>
        <taxon>Teratosphaeriaceae</taxon>
        <taxon>Recurvomyces</taxon>
    </lineage>
</organism>
<keyword evidence="3" id="KW-1185">Reference proteome</keyword>
<reference evidence="2" key="1">
    <citation type="submission" date="2023-07" db="EMBL/GenBank/DDBJ databases">
        <title>Black Yeasts Isolated from many extreme environments.</title>
        <authorList>
            <person name="Coleine C."/>
            <person name="Stajich J.E."/>
            <person name="Selbmann L."/>
        </authorList>
    </citation>
    <scope>NUCLEOTIDE SEQUENCE</scope>
    <source>
        <strain evidence="2">CCFEE 5485</strain>
    </source>
</reference>